<evidence type="ECO:0000256" key="2">
    <source>
        <dbReference type="ARBA" id="ARBA00004370"/>
    </source>
</evidence>
<dbReference type="PRINTS" id="PR00463">
    <property type="entry name" value="EP450I"/>
</dbReference>
<evidence type="ECO:0000256" key="4">
    <source>
        <dbReference type="ARBA" id="ARBA00010617"/>
    </source>
</evidence>
<comment type="subcellular location">
    <subcellularLocation>
        <location evidence="2">Membrane</location>
    </subcellularLocation>
</comment>
<proteinExistence type="inferred from homology"/>
<feature type="binding site" description="axial binding residue" evidence="13">
    <location>
        <position position="440"/>
    </location>
    <ligand>
        <name>heme</name>
        <dbReference type="ChEBI" id="CHEBI:30413"/>
    </ligand>
    <ligandPart>
        <name>Fe</name>
        <dbReference type="ChEBI" id="CHEBI:18248"/>
    </ligandPart>
</feature>
<evidence type="ECO:0000256" key="3">
    <source>
        <dbReference type="ARBA" id="ARBA00004721"/>
    </source>
</evidence>
<keyword evidence="6" id="KW-0812">Transmembrane</keyword>
<dbReference type="GO" id="GO:0020037">
    <property type="term" value="F:heme binding"/>
    <property type="evidence" value="ECO:0007669"/>
    <property type="project" value="InterPro"/>
</dbReference>
<comment type="pathway">
    <text evidence="3">Secondary metabolite biosynthesis; terpenoid biosynthesis.</text>
</comment>
<dbReference type="Proteomes" id="UP001362999">
    <property type="component" value="Unassembled WGS sequence"/>
</dbReference>
<evidence type="ECO:0000256" key="13">
    <source>
        <dbReference type="PIRSR" id="PIRSR602401-1"/>
    </source>
</evidence>
<organism evidence="14 15">
    <name type="scientific">Favolaschia claudopus</name>
    <dbReference type="NCBI Taxonomy" id="2862362"/>
    <lineage>
        <taxon>Eukaryota</taxon>
        <taxon>Fungi</taxon>
        <taxon>Dikarya</taxon>
        <taxon>Basidiomycota</taxon>
        <taxon>Agaricomycotina</taxon>
        <taxon>Agaricomycetes</taxon>
        <taxon>Agaricomycetidae</taxon>
        <taxon>Agaricales</taxon>
        <taxon>Marasmiineae</taxon>
        <taxon>Mycenaceae</taxon>
        <taxon>Favolaschia</taxon>
    </lineage>
</organism>
<comment type="cofactor">
    <cofactor evidence="1 13">
        <name>heme</name>
        <dbReference type="ChEBI" id="CHEBI:30413"/>
    </cofactor>
</comment>
<comment type="caution">
    <text evidence="14">The sequence shown here is derived from an EMBL/GenBank/DDBJ whole genome shotgun (WGS) entry which is preliminary data.</text>
</comment>
<evidence type="ECO:0000256" key="7">
    <source>
        <dbReference type="ARBA" id="ARBA00022723"/>
    </source>
</evidence>
<dbReference type="SUPFAM" id="SSF48264">
    <property type="entry name" value="Cytochrome P450"/>
    <property type="match status" value="1"/>
</dbReference>
<dbReference type="GO" id="GO:0005506">
    <property type="term" value="F:iron ion binding"/>
    <property type="evidence" value="ECO:0007669"/>
    <property type="project" value="InterPro"/>
</dbReference>
<dbReference type="EMBL" id="JAWWNJ010000069">
    <property type="protein sequence ID" value="KAK7008045.1"/>
    <property type="molecule type" value="Genomic_DNA"/>
</dbReference>
<keyword evidence="8" id="KW-1133">Transmembrane helix</keyword>
<keyword evidence="10 13" id="KW-0408">Iron</keyword>
<gene>
    <name evidence="14" type="ORF">R3P38DRAFT_3027140</name>
</gene>
<dbReference type="Pfam" id="PF00067">
    <property type="entry name" value="p450"/>
    <property type="match status" value="1"/>
</dbReference>
<keyword evidence="15" id="KW-1185">Reference proteome</keyword>
<evidence type="ECO:0000256" key="8">
    <source>
        <dbReference type="ARBA" id="ARBA00022989"/>
    </source>
</evidence>
<dbReference type="PRINTS" id="PR00385">
    <property type="entry name" value="P450"/>
</dbReference>
<dbReference type="Gene3D" id="1.10.630.10">
    <property type="entry name" value="Cytochrome P450"/>
    <property type="match status" value="1"/>
</dbReference>
<keyword evidence="12" id="KW-0472">Membrane</keyword>
<dbReference type="GO" id="GO:0016020">
    <property type="term" value="C:membrane"/>
    <property type="evidence" value="ECO:0007669"/>
    <property type="project" value="UniProtKB-SubCell"/>
</dbReference>
<evidence type="ECO:0000256" key="9">
    <source>
        <dbReference type="ARBA" id="ARBA00023002"/>
    </source>
</evidence>
<dbReference type="PANTHER" id="PTHR24305:SF166">
    <property type="entry name" value="CYTOCHROME P450 12A4, MITOCHONDRIAL-RELATED"/>
    <property type="match status" value="1"/>
</dbReference>
<evidence type="ECO:0000256" key="1">
    <source>
        <dbReference type="ARBA" id="ARBA00001971"/>
    </source>
</evidence>
<protein>
    <submittedName>
        <fullName evidence="14">Cytochrome P450</fullName>
    </submittedName>
</protein>
<keyword evidence="9" id="KW-0560">Oxidoreductase</keyword>
<evidence type="ECO:0000256" key="5">
    <source>
        <dbReference type="ARBA" id="ARBA00022617"/>
    </source>
</evidence>
<dbReference type="InterPro" id="IPR050121">
    <property type="entry name" value="Cytochrome_P450_monoxygenase"/>
</dbReference>
<evidence type="ECO:0000256" key="12">
    <source>
        <dbReference type="ARBA" id="ARBA00023136"/>
    </source>
</evidence>
<dbReference type="InterPro" id="IPR002401">
    <property type="entry name" value="Cyt_P450_E_grp-I"/>
</dbReference>
<evidence type="ECO:0000313" key="14">
    <source>
        <dbReference type="EMBL" id="KAK7008045.1"/>
    </source>
</evidence>
<accession>A0AAW0AG59</accession>
<keyword evidence="5 13" id="KW-0349">Heme</keyword>
<evidence type="ECO:0000313" key="15">
    <source>
        <dbReference type="Proteomes" id="UP001362999"/>
    </source>
</evidence>
<dbReference type="InterPro" id="IPR001128">
    <property type="entry name" value="Cyt_P450"/>
</dbReference>
<dbReference type="GO" id="GO:0016705">
    <property type="term" value="F:oxidoreductase activity, acting on paired donors, with incorporation or reduction of molecular oxygen"/>
    <property type="evidence" value="ECO:0007669"/>
    <property type="project" value="InterPro"/>
</dbReference>
<dbReference type="InterPro" id="IPR036396">
    <property type="entry name" value="Cyt_P450_sf"/>
</dbReference>
<dbReference type="AlphaFoldDB" id="A0AAW0AG59"/>
<dbReference type="GO" id="GO:0004497">
    <property type="term" value="F:monooxygenase activity"/>
    <property type="evidence" value="ECO:0007669"/>
    <property type="project" value="UniProtKB-KW"/>
</dbReference>
<evidence type="ECO:0000256" key="11">
    <source>
        <dbReference type="ARBA" id="ARBA00023033"/>
    </source>
</evidence>
<comment type="similarity">
    <text evidence="4">Belongs to the cytochrome P450 family.</text>
</comment>
<dbReference type="PANTHER" id="PTHR24305">
    <property type="entry name" value="CYTOCHROME P450"/>
    <property type="match status" value="1"/>
</dbReference>
<name>A0AAW0AG59_9AGAR</name>
<evidence type="ECO:0000256" key="10">
    <source>
        <dbReference type="ARBA" id="ARBA00023004"/>
    </source>
</evidence>
<evidence type="ECO:0000256" key="6">
    <source>
        <dbReference type="ARBA" id="ARBA00022692"/>
    </source>
</evidence>
<keyword evidence="11" id="KW-0503">Monooxygenase</keyword>
<keyword evidence="7 13" id="KW-0479">Metal-binding</keyword>
<sequence length="498" mass="55864">MAVALSDLLFALFGAGFLLSASKIVYTAFFSALRDIPGPWYMAVSDFWLGTHLLRFQQTSTVHELFRKYGPVVRVGPNKVIFCDAAAMRSVYVQGKFPKNPEIYGKLDIDGYEFSLTMADNASHSVRRRAIGSHYYSILSQFQSQMHQITQQLINNLDALSGREPVDCLLLLKNYMIDMVVVSTFGFELGALQKWSVDTPELISDAVSDYPKSSLMKLFVPSLLWKALCLFPNARWRRFSQPVKILKEFVVARIAELPQIDDKKVSDATTLVERLLKHLDAPNSGLDMDNLVMETVAHFIAGTETSSITLSYLLWQLTCSPEVTEKLQRELDEEMPDPHVIPDIGVLQELPYLNACIQEGLRVHGAFTNLLERVVPPGSDFQLMGYSIPAGTVVATQAWSIHRDPRAFPSPERFDPERWLKNDPQCAAHFMPFGLGTRVCSGQPLAQTTLRLATAALVRNFTIRADKTTTKESMKVWHGFSNFPASGQCKLVFTPRTS</sequence>
<reference evidence="14 15" key="1">
    <citation type="journal article" date="2024" name="J Genomics">
        <title>Draft genome sequencing and assembly of Favolaschia claudopus CIRM-BRFM 2984 isolated from oak limbs.</title>
        <authorList>
            <person name="Navarro D."/>
            <person name="Drula E."/>
            <person name="Chaduli D."/>
            <person name="Cazenave R."/>
            <person name="Ahrendt S."/>
            <person name="Wang J."/>
            <person name="Lipzen A."/>
            <person name="Daum C."/>
            <person name="Barry K."/>
            <person name="Grigoriev I.V."/>
            <person name="Favel A."/>
            <person name="Rosso M.N."/>
            <person name="Martin F."/>
        </authorList>
    </citation>
    <scope>NUCLEOTIDE SEQUENCE [LARGE SCALE GENOMIC DNA]</scope>
    <source>
        <strain evidence="14 15">CIRM-BRFM 2984</strain>
    </source>
</reference>